<feature type="region of interest" description="Disordered" evidence="5">
    <location>
        <begin position="221"/>
        <end position="351"/>
    </location>
</feature>
<keyword evidence="3" id="KW-0862">Zinc</keyword>
<evidence type="ECO:0000256" key="2">
    <source>
        <dbReference type="ARBA" id="ARBA00022771"/>
    </source>
</evidence>
<dbReference type="InterPro" id="IPR001841">
    <property type="entry name" value="Znf_RING"/>
</dbReference>
<dbReference type="InterPro" id="IPR013083">
    <property type="entry name" value="Znf_RING/FYVE/PHD"/>
</dbReference>
<feature type="non-terminal residue" evidence="8">
    <location>
        <position position="1"/>
    </location>
</feature>
<feature type="signal peptide" evidence="6">
    <location>
        <begin position="1"/>
        <end position="22"/>
    </location>
</feature>
<keyword evidence="9" id="KW-1185">Reference proteome</keyword>
<comment type="caution">
    <text evidence="8">The sequence shown here is derived from an EMBL/GenBank/DDBJ whole genome shotgun (WGS) entry which is preliminary data.</text>
</comment>
<evidence type="ECO:0000256" key="3">
    <source>
        <dbReference type="ARBA" id="ARBA00022833"/>
    </source>
</evidence>
<feature type="non-terminal residue" evidence="8">
    <location>
        <position position="351"/>
    </location>
</feature>
<dbReference type="Pfam" id="PF00097">
    <property type="entry name" value="zf-C3HC4"/>
    <property type="match status" value="1"/>
</dbReference>
<dbReference type="InterPro" id="IPR017907">
    <property type="entry name" value="Znf_RING_CS"/>
</dbReference>
<keyword evidence="6" id="KW-0732">Signal</keyword>
<proteinExistence type="predicted"/>
<dbReference type="InterPro" id="IPR018957">
    <property type="entry name" value="Znf_C3HC4_RING-type"/>
</dbReference>
<sequence length="351" mass="38522">TARKTQWTCPMCCRFWTKTAFAQPCQHQFCLLCILQWANRTSTCPLCRRQTRMIKFTAQGGHGSQGLAVIFPEQTPGSSSQADQVPAYLDMSGPDDFEVSPPASPQELPSLEEQGAAETEVRATTCDLLPEDWATLFRRHQHLIDPALPWLHQELEAIYGQHWWLAKEAETLIMYTLCCFGLDEEAVVQLLQPSLGDYIAPLVHGLISIIVERCSKQAQRLQHFHSAGDEDDRPAARSGPTTPPGGSSTHSLTFSSNSEGSDTEGQPSTSEATLNQHPGLPSSVPVTAEQEQPQEELEDAVLPGPSGQGYSHSPPSLGQDSDPLAGQPRSHRKRRASDSPQPCKRPDGQEH</sequence>
<evidence type="ECO:0000313" key="8">
    <source>
        <dbReference type="EMBL" id="NXX88746.1"/>
    </source>
</evidence>
<feature type="compositionally biased region" description="Low complexity" evidence="5">
    <location>
        <begin position="238"/>
        <end position="258"/>
    </location>
</feature>
<feature type="compositionally biased region" description="Polar residues" evidence="5">
    <location>
        <begin position="259"/>
        <end position="276"/>
    </location>
</feature>
<keyword evidence="2 4" id="KW-0863">Zinc-finger</keyword>
<dbReference type="PROSITE" id="PS50089">
    <property type="entry name" value="ZF_RING_2"/>
    <property type="match status" value="1"/>
</dbReference>
<dbReference type="SUPFAM" id="SSF57850">
    <property type="entry name" value="RING/U-box"/>
    <property type="match status" value="1"/>
</dbReference>
<feature type="region of interest" description="Disordered" evidence="5">
    <location>
        <begin position="96"/>
        <end position="116"/>
    </location>
</feature>
<protein>
    <submittedName>
        <fullName evidence="8">PHRF1 protein</fullName>
    </submittedName>
</protein>
<evidence type="ECO:0000256" key="1">
    <source>
        <dbReference type="ARBA" id="ARBA00022723"/>
    </source>
</evidence>
<evidence type="ECO:0000256" key="6">
    <source>
        <dbReference type="SAM" id="SignalP"/>
    </source>
</evidence>
<organism evidence="8 9">
    <name type="scientific">Centropus bengalensis</name>
    <name type="common">lesser coucal</name>
    <dbReference type="NCBI Taxonomy" id="1463675"/>
    <lineage>
        <taxon>Eukaryota</taxon>
        <taxon>Metazoa</taxon>
        <taxon>Chordata</taxon>
        <taxon>Craniata</taxon>
        <taxon>Vertebrata</taxon>
        <taxon>Euteleostomi</taxon>
        <taxon>Archelosauria</taxon>
        <taxon>Archosauria</taxon>
        <taxon>Dinosauria</taxon>
        <taxon>Saurischia</taxon>
        <taxon>Theropoda</taxon>
        <taxon>Coelurosauria</taxon>
        <taxon>Aves</taxon>
        <taxon>Neognathae</taxon>
        <taxon>Neoaves</taxon>
        <taxon>Otidimorphae</taxon>
        <taxon>Cuculiformes</taxon>
        <taxon>Centropidae</taxon>
        <taxon>Centropus</taxon>
    </lineage>
</organism>
<accession>A0A852LFS5</accession>
<evidence type="ECO:0000313" key="9">
    <source>
        <dbReference type="Proteomes" id="UP000632886"/>
    </source>
</evidence>
<dbReference type="AlphaFoldDB" id="A0A852LFS5"/>
<evidence type="ECO:0000259" key="7">
    <source>
        <dbReference type="PROSITE" id="PS50089"/>
    </source>
</evidence>
<feature type="compositionally biased region" description="Polar residues" evidence="5">
    <location>
        <begin position="308"/>
        <end position="319"/>
    </location>
</feature>
<dbReference type="SMART" id="SM00184">
    <property type="entry name" value="RING"/>
    <property type="match status" value="1"/>
</dbReference>
<dbReference type="EMBL" id="WBNK01000054">
    <property type="protein sequence ID" value="NXX88746.1"/>
    <property type="molecule type" value="Genomic_DNA"/>
</dbReference>
<gene>
    <name evidence="8" type="primary">Phrf1_0</name>
    <name evidence="8" type="ORF">CENBEN_R08645</name>
</gene>
<dbReference type="Gene3D" id="3.30.40.10">
    <property type="entry name" value="Zinc/RING finger domain, C3HC4 (zinc finger)"/>
    <property type="match status" value="1"/>
</dbReference>
<evidence type="ECO:0000256" key="5">
    <source>
        <dbReference type="SAM" id="MobiDB-lite"/>
    </source>
</evidence>
<name>A0A852LFS5_9AVES</name>
<feature type="chain" id="PRO_5032574523" evidence="6">
    <location>
        <begin position="23"/>
        <end position="351"/>
    </location>
</feature>
<dbReference type="GO" id="GO:0008270">
    <property type="term" value="F:zinc ion binding"/>
    <property type="evidence" value="ECO:0007669"/>
    <property type="project" value="UniProtKB-KW"/>
</dbReference>
<feature type="domain" description="RING-type" evidence="7">
    <location>
        <begin position="9"/>
        <end position="48"/>
    </location>
</feature>
<evidence type="ECO:0000256" key="4">
    <source>
        <dbReference type="PROSITE-ProRule" id="PRU00175"/>
    </source>
</evidence>
<keyword evidence="1" id="KW-0479">Metal-binding</keyword>
<dbReference type="Proteomes" id="UP000632886">
    <property type="component" value="Unassembled WGS sequence"/>
</dbReference>
<reference evidence="8 9" key="1">
    <citation type="submission" date="2020-02" db="EMBL/GenBank/DDBJ databases">
        <title>Bird 10,000 Genomes (B10K) Project - Family phase.</title>
        <authorList>
            <person name="Zhang G."/>
        </authorList>
    </citation>
    <scope>NUCLEOTIDE SEQUENCE [LARGE SCALE GENOMIC DNA]</scope>
    <source>
        <strain evidence="8">B10K-DU-017-21</strain>
    </source>
</reference>
<dbReference type="PROSITE" id="PS00518">
    <property type="entry name" value="ZF_RING_1"/>
    <property type="match status" value="1"/>
</dbReference>